<dbReference type="AlphaFoldDB" id="A0AAV9JUW6"/>
<organism evidence="2 3">
    <name type="scientific">Oleoguttula mirabilis</name>
    <dbReference type="NCBI Taxonomy" id="1507867"/>
    <lineage>
        <taxon>Eukaryota</taxon>
        <taxon>Fungi</taxon>
        <taxon>Dikarya</taxon>
        <taxon>Ascomycota</taxon>
        <taxon>Pezizomycotina</taxon>
        <taxon>Dothideomycetes</taxon>
        <taxon>Dothideomycetidae</taxon>
        <taxon>Mycosphaerellales</taxon>
        <taxon>Teratosphaeriaceae</taxon>
        <taxon>Oleoguttula</taxon>
    </lineage>
</organism>
<protein>
    <submittedName>
        <fullName evidence="2">Uncharacterized protein</fullName>
    </submittedName>
</protein>
<gene>
    <name evidence="2" type="ORF">LTR36_007546</name>
</gene>
<evidence type="ECO:0000313" key="2">
    <source>
        <dbReference type="EMBL" id="KAK4549090.1"/>
    </source>
</evidence>
<keyword evidence="3" id="KW-1185">Reference proteome</keyword>
<proteinExistence type="predicted"/>
<sequence length="403" mass="44879">MGPSNRLCGRYGQHVNKDQLDFAFDDNVATAESSLPREQPLLHPGTEDFVPPAPNMVQKTDNEYVPPHDGQSGEVTPVAVTARTGSFGAPGNRGKKRRLEEEHEDSDTEYQPSNGPKKRRTRREYPTGLRVHHKGYDKCAKESRKRRDELIAECHTNWDTVDLATEALPANFVSALPEKPQDWSSTILNKVKVLSTLTAQDGGKARRELKSTVVAYKRRGHTVKRSAVGILDTVIDRLSSSTSRGRAQDAEPSGTPETPEHSRRTPESATSRIKTEPVSTRAPRPPTSLSSTRASPPSKIKREPRTRTPQPSTEWSSRAPAALPATQNEWILYQQHQEQLMEKMMRQAKVAGEAKAVMEQQAELARQAEAAMKALHDEHQRSLRSLHLRATGSELGNPTYIED</sequence>
<reference evidence="2 3" key="1">
    <citation type="submission" date="2021-11" db="EMBL/GenBank/DDBJ databases">
        <title>Black yeast isolated from Biological Soil Crust.</title>
        <authorList>
            <person name="Kurbessoian T."/>
        </authorList>
    </citation>
    <scope>NUCLEOTIDE SEQUENCE [LARGE SCALE GENOMIC DNA]</scope>
    <source>
        <strain evidence="2 3">CCFEE 5522</strain>
    </source>
</reference>
<feature type="region of interest" description="Disordered" evidence="1">
    <location>
        <begin position="239"/>
        <end position="320"/>
    </location>
</feature>
<dbReference type="EMBL" id="JAVFHQ010000005">
    <property type="protein sequence ID" value="KAK4549090.1"/>
    <property type="molecule type" value="Genomic_DNA"/>
</dbReference>
<feature type="compositionally biased region" description="Polar residues" evidence="1">
    <location>
        <begin position="307"/>
        <end position="316"/>
    </location>
</feature>
<dbReference type="Proteomes" id="UP001324427">
    <property type="component" value="Unassembled WGS sequence"/>
</dbReference>
<name>A0AAV9JUW6_9PEZI</name>
<evidence type="ECO:0000313" key="3">
    <source>
        <dbReference type="Proteomes" id="UP001324427"/>
    </source>
</evidence>
<comment type="caution">
    <text evidence="2">The sequence shown here is derived from an EMBL/GenBank/DDBJ whole genome shotgun (WGS) entry which is preliminary data.</text>
</comment>
<accession>A0AAV9JUW6</accession>
<evidence type="ECO:0000256" key="1">
    <source>
        <dbReference type="SAM" id="MobiDB-lite"/>
    </source>
</evidence>
<feature type="region of interest" description="Disordered" evidence="1">
    <location>
        <begin position="31"/>
        <end position="125"/>
    </location>
</feature>